<dbReference type="Proteomes" id="UP001596470">
    <property type="component" value="Unassembled WGS sequence"/>
</dbReference>
<dbReference type="PRINTS" id="PR00469">
    <property type="entry name" value="PNDRDTASEII"/>
</dbReference>
<dbReference type="InterPro" id="IPR051169">
    <property type="entry name" value="NADH-Q_oxidoreductase"/>
</dbReference>
<dbReference type="GO" id="GO:0016491">
    <property type="term" value="F:oxidoreductase activity"/>
    <property type="evidence" value="ECO:0007669"/>
    <property type="project" value="UniProtKB-KW"/>
</dbReference>
<evidence type="ECO:0000259" key="6">
    <source>
        <dbReference type="Pfam" id="PF07992"/>
    </source>
</evidence>
<sequence length="398" mass="41824">MQHHQHRIIVLGAGYAGTWAAGALARRLHPADTAITVVNAEPDFVERLRLHQVAAGQDLPRRDLADLFSRTGVRFRRARVEALDPDAKTVSLADDSSGTGDTLAYDTLLYALGSTAAAQVPGAEHAHHVASRPAALRLRQRLDELDGGIVLVVGGNLTAIEAATEIAESRPSLRVVLATAGELGGWIGPRGRAHLLRAFDRLGIAVHEHAGITETTATGARAADGRDFAADAVVWAAGFAVHPIAAASGLAVRDNGQILVDRQMRSVSHPGVYAAGDAAFTLAEDGEPLPMSCASAGFTAMQATSAIVGDLTGARTGRTSLMYYGNHISLGRRDAVFQALALGSRDTTWSLRGRTAARLKNAILKGAAFGVAHPTYGLPVRRQRLTPAPSRRGEAVPA</sequence>
<accession>A0ABW2D337</accession>
<evidence type="ECO:0000313" key="7">
    <source>
        <dbReference type="EMBL" id="MFC6956710.1"/>
    </source>
</evidence>
<comment type="similarity">
    <text evidence="2">Belongs to the NADH dehydrogenase family.</text>
</comment>
<keyword evidence="4" id="KW-0274">FAD</keyword>
<dbReference type="PRINTS" id="PR00368">
    <property type="entry name" value="FADPNR"/>
</dbReference>
<keyword evidence="8" id="KW-1185">Reference proteome</keyword>
<gene>
    <name evidence="7" type="ORF">ACFQS3_05825</name>
</gene>
<dbReference type="InterPro" id="IPR023753">
    <property type="entry name" value="FAD/NAD-binding_dom"/>
</dbReference>
<dbReference type="EC" id="1.6.5.-" evidence="7"/>
<dbReference type="SUPFAM" id="SSF51905">
    <property type="entry name" value="FAD/NAD(P)-binding domain"/>
    <property type="match status" value="1"/>
</dbReference>
<comment type="caution">
    <text evidence="7">The sequence shown here is derived from an EMBL/GenBank/DDBJ whole genome shotgun (WGS) entry which is preliminary data.</text>
</comment>
<dbReference type="Gene3D" id="3.50.50.100">
    <property type="match status" value="1"/>
</dbReference>
<reference evidence="8" key="1">
    <citation type="journal article" date="2019" name="Int. J. Syst. Evol. Microbiol.">
        <title>The Global Catalogue of Microorganisms (GCM) 10K type strain sequencing project: providing services to taxonomists for standard genome sequencing and annotation.</title>
        <authorList>
            <consortium name="The Broad Institute Genomics Platform"/>
            <consortium name="The Broad Institute Genome Sequencing Center for Infectious Disease"/>
            <person name="Wu L."/>
            <person name="Ma J."/>
        </authorList>
    </citation>
    <scope>NUCLEOTIDE SEQUENCE [LARGE SCALE GENOMIC DNA]</scope>
    <source>
        <strain evidence="8">KACC 12634</strain>
    </source>
</reference>
<dbReference type="PANTHER" id="PTHR42913:SF3">
    <property type="entry name" value="64 KDA MITOCHONDRIAL NADH DEHYDROGENASE (EUROFUNG)"/>
    <property type="match status" value="1"/>
</dbReference>
<organism evidence="7 8">
    <name type="scientific">Glycomyces mayteni</name>
    <dbReference type="NCBI Taxonomy" id="543887"/>
    <lineage>
        <taxon>Bacteria</taxon>
        <taxon>Bacillati</taxon>
        <taxon>Actinomycetota</taxon>
        <taxon>Actinomycetes</taxon>
        <taxon>Glycomycetales</taxon>
        <taxon>Glycomycetaceae</taxon>
        <taxon>Glycomyces</taxon>
    </lineage>
</organism>
<evidence type="ECO:0000256" key="2">
    <source>
        <dbReference type="ARBA" id="ARBA00005272"/>
    </source>
</evidence>
<dbReference type="EMBL" id="JBHSYS010000001">
    <property type="protein sequence ID" value="MFC6956710.1"/>
    <property type="molecule type" value="Genomic_DNA"/>
</dbReference>
<evidence type="ECO:0000313" key="8">
    <source>
        <dbReference type="Proteomes" id="UP001596470"/>
    </source>
</evidence>
<dbReference type="Pfam" id="PF07992">
    <property type="entry name" value="Pyr_redox_2"/>
    <property type="match status" value="1"/>
</dbReference>
<dbReference type="PANTHER" id="PTHR42913">
    <property type="entry name" value="APOPTOSIS-INDUCING FACTOR 1"/>
    <property type="match status" value="1"/>
</dbReference>
<keyword evidence="3" id="KW-0285">Flavoprotein</keyword>
<proteinExistence type="inferred from homology"/>
<keyword evidence="5 7" id="KW-0560">Oxidoreductase</keyword>
<protein>
    <submittedName>
        <fullName evidence="7">NAD(P)/FAD-dependent oxidoreductase</fullName>
        <ecNumber evidence="7">1.6.5.-</ecNumber>
    </submittedName>
</protein>
<dbReference type="InterPro" id="IPR036188">
    <property type="entry name" value="FAD/NAD-bd_sf"/>
</dbReference>
<evidence type="ECO:0000256" key="1">
    <source>
        <dbReference type="ARBA" id="ARBA00001974"/>
    </source>
</evidence>
<comment type="cofactor">
    <cofactor evidence="1">
        <name>FAD</name>
        <dbReference type="ChEBI" id="CHEBI:57692"/>
    </cofactor>
</comment>
<evidence type="ECO:0000256" key="5">
    <source>
        <dbReference type="ARBA" id="ARBA00023002"/>
    </source>
</evidence>
<dbReference type="RefSeq" id="WP_382355105.1">
    <property type="nucleotide sequence ID" value="NZ_JBHMBP010000004.1"/>
</dbReference>
<name>A0ABW2D337_9ACTN</name>
<feature type="domain" description="FAD/NAD(P)-binding" evidence="6">
    <location>
        <begin position="7"/>
        <end position="292"/>
    </location>
</feature>
<evidence type="ECO:0000256" key="3">
    <source>
        <dbReference type="ARBA" id="ARBA00022630"/>
    </source>
</evidence>
<evidence type="ECO:0000256" key="4">
    <source>
        <dbReference type="ARBA" id="ARBA00022827"/>
    </source>
</evidence>